<dbReference type="InterPro" id="IPR000421">
    <property type="entry name" value="FA58C"/>
</dbReference>
<accession>A0A7W4K6D2</accession>
<dbReference type="SUPFAM" id="SSF49785">
    <property type="entry name" value="Galactose-binding domain-like"/>
    <property type="match status" value="1"/>
</dbReference>
<dbReference type="Pfam" id="PF22633">
    <property type="entry name" value="F5_F8_type_C_2"/>
    <property type="match status" value="1"/>
</dbReference>
<proteinExistence type="predicted"/>
<feature type="domain" description="F5/8 type C" evidence="1">
    <location>
        <begin position="24"/>
        <end position="167"/>
    </location>
</feature>
<organism evidence="2 3">
    <name type="scientific">Gluconacetobacter tumulisoli</name>
    <dbReference type="NCBI Taxonomy" id="1286189"/>
    <lineage>
        <taxon>Bacteria</taxon>
        <taxon>Pseudomonadati</taxon>
        <taxon>Pseudomonadota</taxon>
        <taxon>Alphaproteobacteria</taxon>
        <taxon>Acetobacterales</taxon>
        <taxon>Acetobacteraceae</taxon>
        <taxon>Gluconacetobacter</taxon>
    </lineage>
</organism>
<dbReference type="PROSITE" id="PS50022">
    <property type="entry name" value="FA58C_3"/>
    <property type="match status" value="1"/>
</dbReference>
<keyword evidence="3" id="KW-1185">Reference proteome</keyword>
<reference evidence="2 3" key="1">
    <citation type="submission" date="2020-04" db="EMBL/GenBank/DDBJ databases">
        <title>Description of novel Gluconacetobacter.</title>
        <authorList>
            <person name="Sombolestani A."/>
        </authorList>
    </citation>
    <scope>NUCLEOTIDE SEQUENCE [LARGE SCALE GENOMIC DNA]</scope>
    <source>
        <strain evidence="2 3">LMG 27802</strain>
    </source>
</reference>
<dbReference type="RefSeq" id="WP_182955688.1">
    <property type="nucleotide sequence ID" value="NZ_JABEQM010000003.1"/>
</dbReference>
<evidence type="ECO:0000259" key="1">
    <source>
        <dbReference type="PROSITE" id="PS50022"/>
    </source>
</evidence>
<evidence type="ECO:0000313" key="2">
    <source>
        <dbReference type="EMBL" id="MBB2201060.1"/>
    </source>
</evidence>
<dbReference type="InterPro" id="IPR008979">
    <property type="entry name" value="Galactose-bd-like_sf"/>
</dbReference>
<dbReference type="Proteomes" id="UP000578030">
    <property type="component" value="Unassembled WGS sequence"/>
</dbReference>
<evidence type="ECO:0000313" key="3">
    <source>
        <dbReference type="Proteomes" id="UP000578030"/>
    </source>
</evidence>
<dbReference type="Gene3D" id="2.60.120.260">
    <property type="entry name" value="Galactose-binding domain-like"/>
    <property type="match status" value="1"/>
</dbReference>
<name>A0A7W4K6D2_9PROT</name>
<protein>
    <submittedName>
        <fullName evidence="2">Discoidin domain-containing protein</fullName>
    </submittedName>
</protein>
<dbReference type="EMBL" id="JABEQM010000003">
    <property type="protein sequence ID" value="MBB2201060.1"/>
    <property type="molecule type" value="Genomic_DNA"/>
</dbReference>
<sequence>MIVGGAGPVRFLRLRVHGTGPLHVIHVEVRDRNGALDLQVRQVTASSLYGMTGRSPAEQKQALQARARSLLYFPIVGGDGLHTGDKDTTPWVQIDLQRLTDVESILIRNRADVWACRNWSLTVEGSEDGQDWRTIYDHRAVIDAVNVLVEQQIANAASPGQGRAFRLYWQTLRVFLSGAIIEHGFFDTLSISDEERGVLGDVVNSKLLYRFQQEITAHGMIRTFRYWSADEKKQYVEDALALVAALKDLSPHVMIGYGAVLSYIRSGDLMPHDDDVDVVIAMDQAAFADIPTATRAVSAFLAERGFRLDGDFFSHRWVAARGDKTLDVFVSLYSNDRVLFYPGPVGGCPIADVFPTIPVKLCDCIVPIPANPFRYLEAIYGPSWRVPQPQFSHEWNEDAFTGRRFTTIGRLIRNRAGLRRN</sequence>
<comment type="caution">
    <text evidence="2">The sequence shown here is derived from an EMBL/GenBank/DDBJ whole genome shotgun (WGS) entry which is preliminary data.</text>
</comment>
<dbReference type="AlphaFoldDB" id="A0A7W4K6D2"/>
<gene>
    <name evidence="2" type="ORF">HLH28_05605</name>
</gene>